<evidence type="ECO:0000256" key="1">
    <source>
        <dbReference type="SAM" id="Phobius"/>
    </source>
</evidence>
<evidence type="ECO:0000313" key="3">
    <source>
        <dbReference type="Proteomes" id="UP000324828"/>
    </source>
</evidence>
<keyword evidence="1" id="KW-0812">Transmembrane</keyword>
<feature type="transmembrane region" description="Helical" evidence="1">
    <location>
        <begin position="12"/>
        <end position="37"/>
    </location>
</feature>
<keyword evidence="3" id="KW-1185">Reference proteome</keyword>
<accession>A0ABQ6SNS5</accession>
<keyword evidence="1" id="KW-0472">Membrane</keyword>
<dbReference type="EMBL" id="VXDF01000001">
    <property type="protein sequence ID" value="KAA5523960.1"/>
    <property type="molecule type" value="Genomic_DNA"/>
</dbReference>
<feature type="transmembrane region" description="Helical" evidence="1">
    <location>
        <begin position="82"/>
        <end position="100"/>
    </location>
</feature>
<protein>
    <submittedName>
        <fullName evidence="2">Uncharacterized protein</fullName>
    </submittedName>
</protein>
<sequence length="139" mass="15731">MTAFLWRVNETTYIIKVIAWINILASVIGFCSVFYILWDGWRTLGYVVSEAIPYLIFAFVVSSLVFLSSIVMLEGKSWGRTLYIVIGCLSVAIGFIDGGYADKDAIRSLIKLCILGFFLYRPIINEYFKSSKIKNAQSN</sequence>
<name>A0ABQ6SNS5_9PAST</name>
<keyword evidence="1" id="KW-1133">Transmembrane helix</keyword>
<dbReference type="Proteomes" id="UP000324828">
    <property type="component" value="Unassembled WGS sequence"/>
</dbReference>
<reference evidence="2 3" key="1">
    <citation type="submission" date="2019-09" db="EMBL/GenBank/DDBJ databases">
        <title>Haemophilus seminale sp. nov., isolated from human semen.</title>
        <authorList>
            <person name="Zheng M."/>
        </authorList>
    </citation>
    <scope>NUCLEOTIDE SEQUENCE [LARGE SCALE GENOMIC DNA]</scope>
    <source>
        <strain evidence="2 3">SZY H2</strain>
    </source>
</reference>
<proteinExistence type="predicted"/>
<organism evidence="2 3">
    <name type="scientific">Haemophilus seminalis</name>
    <dbReference type="NCBI Taxonomy" id="2582921"/>
    <lineage>
        <taxon>Bacteria</taxon>
        <taxon>Pseudomonadati</taxon>
        <taxon>Pseudomonadota</taxon>
        <taxon>Gammaproteobacteria</taxon>
        <taxon>Pasteurellales</taxon>
        <taxon>Pasteurellaceae</taxon>
        <taxon>Haemophilus</taxon>
    </lineage>
</organism>
<feature type="transmembrane region" description="Helical" evidence="1">
    <location>
        <begin position="52"/>
        <end position="73"/>
    </location>
</feature>
<feature type="transmembrane region" description="Helical" evidence="1">
    <location>
        <begin position="106"/>
        <end position="124"/>
    </location>
</feature>
<dbReference type="RefSeq" id="WP_139989772.1">
    <property type="nucleotide sequence ID" value="NZ_VCED01000003.1"/>
</dbReference>
<comment type="caution">
    <text evidence="2">The sequence shown here is derived from an EMBL/GenBank/DDBJ whole genome shotgun (WGS) entry which is preliminary data.</text>
</comment>
<gene>
    <name evidence="2" type="ORF">F2S80_00920</name>
</gene>
<evidence type="ECO:0000313" key="2">
    <source>
        <dbReference type="EMBL" id="KAA5523960.1"/>
    </source>
</evidence>